<gene>
    <name evidence="3" type="primary">LOC101846987</name>
</gene>
<reference evidence="3" key="1">
    <citation type="submission" date="2025-08" db="UniProtKB">
        <authorList>
            <consortium name="RefSeq"/>
        </authorList>
    </citation>
    <scope>IDENTIFICATION</scope>
</reference>
<dbReference type="Proteomes" id="UP000694888">
    <property type="component" value="Unplaced"/>
</dbReference>
<protein>
    <submittedName>
        <fullName evidence="3">Uncharacterized protein LOC101846987 isoform X2</fullName>
    </submittedName>
</protein>
<dbReference type="RefSeq" id="XP_005107603.1">
    <property type="nucleotide sequence ID" value="XM_005107546.3"/>
</dbReference>
<feature type="compositionally biased region" description="Polar residues" evidence="1">
    <location>
        <begin position="140"/>
        <end position="163"/>
    </location>
</feature>
<feature type="region of interest" description="Disordered" evidence="1">
    <location>
        <begin position="128"/>
        <end position="294"/>
    </location>
</feature>
<dbReference type="GeneID" id="101846987"/>
<sequence length="634" mass="69236">MAEKQPQIEWAERTRANQGSSCEMDLVLEDYEDDYEARGIQHVLFKRCKKHPGHKDFVPLPQLELQHLPERCRRPDVLRLVKKYAATAVKLIVRYTSKDRPDHFAWPELRGKKTPRCGSGAISVLKRKNGGKPMPFLFPSSATGRAQYSSSSDPTTHNPSTPGDQARGDGGSGAGQLCGPSGIRTQDKNMYKTQMLEENEGTGKGPNLAENSPDEGAESNTETSPNVGQFGRCPVTSGTGGDATGADDSVGCETTTKSFRQTAKDEGDPSGHPKTQNISSGATKATSGGAREEEDEEFVLKVTTAAHVVFNEEEALQTIVELFYDDDEDRSSVILAKGIMLTEAKMEFDRTTFLVRLFKSELLPTVLERLCTSSPGGLGEFPDLSFCVSHPHGVAKRVTFGDVKSETLLGGPHIQHETVGQLVSIAQFRLGVEERKLLYYYFYCIKLENTITEPSAFGLSPLDQKREIMKHLVGKGLIKCPNNDELVQLGELFGENLEIDNETVVQMFHDKEYINGHCDAQSAPTGPQEDIAGAENFENPQIPAPSGSHDQNFAHRLWNVVKEQVYKEAELDYGKAIAEGLTDICKTKYFLSTCPGSSGADVVCLNVVDGKRRISGVPHSLGTGISGGGSAVYL</sequence>
<feature type="compositionally biased region" description="Polar residues" evidence="1">
    <location>
        <begin position="218"/>
        <end position="227"/>
    </location>
</feature>
<feature type="compositionally biased region" description="Basic and acidic residues" evidence="1">
    <location>
        <begin position="262"/>
        <end position="271"/>
    </location>
</feature>
<feature type="compositionally biased region" description="Polar residues" evidence="1">
    <location>
        <begin position="252"/>
        <end position="261"/>
    </location>
</feature>
<feature type="compositionally biased region" description="Polar residues" evidence="1">
    <location>
        <begin position="273"/>
        <end position="286"/>
    </location>
</feature>
<accession>A0ABM0K320</accession>
<proteinExistence type="predicted"/>
<evidence type="ECO:0000313" key="3">
    <source>
        <dbReference type="RefSeq" id="XP_005107603.1"/>
    </source>
</evidence>
<evidence type="ECO:0000256" key="1">
    <source>
        <dbReference type="SAM" id="MobiDB-lite"/>
    </source>
</evidence>
<name>A0ABM0K320_APLCA</name>
<evidence type="ECO:0000313" key="2">
    <source>
        <dbReference type="Proteomes" id="UP000694888"/>
    </source>
</evidence>
<organism evidence="2 3">
    <name type="scientific">Aplysia californica</name>
    <name type="common">California sea hare</name>
    <dbReference type="NCBI Taxonomy" id="6500"/>
    <lineage>
        <taxon>Eukaryota</taxon>
        <taxon>Metazoa</taxon>
        <taxon>Spiralia</taxon>
        <taxon>Lophotrochozoa</taxon>
        <taxon>Mollusca</taxon>
        <taxon>Gastropoda</taxon>
        <taxon>Heterobranchia</taxon>
        <taxon>Euthyneura</taxon>
        <taxon>Tectipleura</taxon>
        <taxon>Aplysiida</taxon>
        <taxon>Aplysioidea</taxon>
        <taxon>Aplysiidae</taxon>
        <taxon>Aplysia</taxon>
    </lineage>
</organism>
<keyword evidence="2" id="KW-1185">Reference proteome</keyword>